<name>A0A7G8Q4N8_9GAMM</name>
<dbReference type="AlphaFoldDB" id="A0A7G8Q4N8"/>
<keyword evidence="2" id="KW-1185">Reference proteome</keyword>
<evidence type="ECO:0000313" key="1">
    <source>
        <dbReference type="EMBL" id="QNK01746.1"/>
    </source>
</evidence>
<sequence length="100" mass="11264">MSKLTAQEVLQILPERLKSLIPVTRESFFSNVGELNVHPCIFGHDYDRTLGYMSDWKLEGGAGERIGATIGGTTFSEKVYFVTPAYYEKNKATLTRLETE</sequence>
<accession>A0A7G8Q4N8</accession>
<dbReference type="Proteomes" id="UP000515873">
    <property type="component" value="Chromosome"/>
</dbReference>
<dbReference type="EMBL" id="CP060412">
    <property type="protein sequence ID" value="QNK01746.1"/>
    <property type="molecule type" value="Genomic_DNA"/>
</dbReference>
<gene>
    <name evidence="1" type="ORF">H8F01_00770</name>
</gene>
<proteinExistence type="predicted"/>
<evidence type="ECO:0000313" key="2">
    <source>
        <dbReference type="Proteomes" id="UP000515873"/>
    </source>
</evidence>
<dbReference type="RefSeq" id="WP_187057205.1">
    <property type="nucleotide sequence ID" value="NZ_CP060412.1"/>
</dbReference>
<organism evidence="1 2">
    <name type="scientific">Dyella telluris</name>
    <dbReference type="NCBI Taxonomy" id="2763498"/>
    <lineage>
        <taxon>Bacteria</taxon>
        <taxon>Pseudomonadati</taxon>
        <taxon>Pseudomonadota</taxon>
        <taxon>Gammaproteobacteria</taxon>
        <taxon>Lysobacterales</taxon>
        <taxon>Rhodanobacteraceae</taxon>
        <taxon>Dyella</taxon>
    </lineage>
</organism>
<dbReference type="KEGG" id="dtl:H8F01_00770"/>
<reference evidence="1 2" key="1">
    <citation type="submission" date="2020-08" db="EMBL/GenBank/DDBJ databases">
        <title>Dyella sp. G9 isolated from forest soil.</title>
        <authorList>
            <person name="Fu J."/>
            <person name="Qiu L."/>
        </authorList>
    </citation>
    <scope>NUCLEOTIDE SEQUENCE [LARGE SCALE GENOMIC DNA]</scope>
    <source>
        <strain evidence="1 2">G9</strain>
    </source>
</reference>
<protein>
    <submittedName>
        <fullName evidence="1">Uncharacterized protein</fullName>
    </submittedName>
</protein>